<dbReference type="GO" id="GO:0003924">
    <property type="term" value="F:GTPase activity"/>
    <property type="evidence" value="ECO:0007669"/>
    <property type="project" value="UniProtKB-UniRule"/>
</dbReference>
<evidence type="ECO:0000256" key="9">
    <source>
        <dbReference type="HAMAP-Rule" id="MF_02033"/>
    </source>
</evidence>
<dbReference type="InterPro" id="IPR036525">
    <property type="entry name" value="Tubulin/FtsZ_GTPase_sf"/>
</dbReference>
<comment type="similarity">
    <text evidence="1 8 10">Belongs to the FtsZ family.</text>
</comment>
<dbReference type="InterPro" id="IPR018316">
    <property type="entry name" value="Tubulin/FtsZ_2-layer-sand-dom"/>
</dbReference>
<dbReference type="Pfam" id="PF12327">
    <property type="entry name" value="FtsZ_C"/>
    <property type="match status" value="1"/>
</dbReference>
<keyword evidence="2 9" id="KW-1003">Cell membrane</keyword>
<dbReference type="InterPro" id="IPR024757">
    <property type="entry name" value="FtsZ_C"/>
</dbReference>
<name>A0A538ST99_UNCEI</name>
<evidence type="ECO:0000256" key="10">
    <source>
        <dbReference type="RuleBase" id="RU000631"/>
    </source>
</evidence>
<keyword evidence="5 8" id="KW-0342">GTP-binding</keyword>
<feature type="binding site" evidence="8">
    <location>
        <begin position="531"/>
        <end position="533"/>
    </location>
    <ligand>
        <name>GTP</name>
        <dbReference type="ChEBI" id="CHEBI:37565"/>
    </ligand>
</feature>
<dbReference type="InterPro" id="IPR003494">
    <property type="entry name" value="SHS2_FtsA"/>
</dbReference>
<evidence type="ECO:0000259" key="14">
    <source>
        <dbReference type="SMART" id="SM00865"/>
    </source>
</evidence>
<dbReference type="PROSITE" id="PS01134">
    <property type="entry name" value="FTSZ_1"/>
    <property type="match status" value="1"/>
</dbReference>
<dbReference type="Gene3D" id="3.30.1490.110">
    <property type="match status" value="1"/>
</dbReference>
<proteinExistence type="inferred from homology"/>
<dbReference type="SMART" id="SM00864">
    <property type="entry name" value="Tubulin"/>
    <property type="match status" value="1"/>
</dbReference>
<feature type="binding site" evidence="8">
    <location>
        <position position="562"/>
    </location>
    <ligand>
        <name>GTP</name>
        <dbReference type="ChEBI" id="CHEBI:37565"/>
    </ligand>
</feature>
<accession>A0A538ST99</accession>
<keyword evidence="7 8" id="KW-0131">Cell cycle</keyword>
<comment type="subcellular location">
    <subcellularLocation>
        <location evidence="9">Cell membrane</location>
        <topology evidence="9">Peripheral membrane protein</topology>
        <orientation evidence="9">Cytoplasmic side</orientation>
    </subcellularLocation>
    <subcellularLocation>
        <location evidence="8">Cytoplasm</location>
    </subcellularLocation>
    <text evidence="9">Localizes to the Z ring in an FtsZ-dependent manner. Targeted to the membrane through a conserved C-terminal amphipathic helix.</text>
    <text evidence="8">Assembles at midcell at the inner surface of the cytoplasmic membrane.</text>
</comment>
<evidence type="ECO:0000256" key="5">
    <source>
        <dbReference type="ARBA" id="ARBA00023134"/>
    </source>
</evidence>
<dbReference type="HAMAP" id="MF_02033">
    <property type="entry name" value="FtsA"/>
    <property type="match status" value="1"/>
</dbReference>
<protein>
    <recommendedName>
        <fullName evidence="8 9">Multifunctional fusion protein</fullName>
    </recommendedName>
    <domain>
        <recommendedName>
            <fullName evidence="8">Cell division protein FtsZ</fullName>
        </recommendedName>
    </domain>
    <domain>
        <recommendedName>
            <fullName evidence="9">Cell division protein FtsA</fullName>
        </recommendedName>
    </domain>
</protein>
<dbReference type="NCBIfam" id="TIGR01174">
    <property type="entry name" value="ftsA"/>
    <property type="match status" value="1"/>
</dbReference>
<keyword evidence="8" id="KW-0963">Cytoplasm</keyword>
<comment type="subunit">
    <text evidence="8">Homodimer. Polymerizes to form a dynamic ring structure in a strictly GTP-dependent manner. Interacts directly with several other division proteins.</text>
</comment>
<evidence type="ECO:0000256" key="2">
    <source>
        <dbReference type="ARBA" id="ARBA00022475"/>
    </source>
</evidence>
<comment type="caution">
    <text evidence="15">The sequence shown here is derived from an EMBL/GenBank/DDBJ whole genome shotgun (WGS) entry which is preliminary data.</text>
</comment>
<dbReference type="CDD" id="cd02201">
    <property type="entry name" value="FtsZ_type1"/>
    <property type="match status" value="1"/>
</dbReference>
<evidence type="ECO:0000256" key="7">
    <source>
        <dbReference type="ARBA" id="ARBA00023306"/>
    </source>
</evidence>
<evidence type="ECO:0000313" key="16">
    <source>
        <dbReference type="Proteomes" id="UP000317716"/>
    </source>
</evidence>
<feature type="domain" description="Tubulin/FtsZ 2-layer sandwich" evidence="14">
    <location>
        <begin position="630"/>
        <end position="748"/>
    </location>
</feature>
<dbReference type="GO" id="GO:0032153">
    <property type="term" value="C:cell division site"/>
    <property type="evidence" value="ECO:0007669"/>
    <property type="project" value="UniProtKB-UniRule"/>
</dbReference>
<dbReference type="SMART" id="SM00865">
    <property type="entry name" value="Tubulin_C"/>
    <property type="match status" value="1"/>
</dbReference>
<evidence type="ECO:0000256" key="3">
    <source>
        <dbReference type="ARBA" id="ARBA00022618"/>
    </source>
</evidence>
<dbReference type="HAMAP" id="MF_00909">
    <property type="entry name" value="FtsZ"/>
    <property type="match status" value="1"/>
</dbReference>
<sequence>MSITMGQAGRIFVGLDIGTTKISCIVADQNGGTEPRVVGVGNAPSEGLRRGVVVDLEKTVQSIQRAVDEAERMAGVTVKAVTAGIAGDHIRSINSRGVIAVSRKDNEIGAADVDRVVEAAKAIAIPLDREIIHVIPQEYIVDDQSGIKDPIGMSGVRLEAEVHIITGAVTSAKNICRAIQRAGAKVTDLVLEPLASSNAVLGSDERDLGVVLLDVGGGTTDVAVFFEGSIRHTAIVPFGGANVTSDIAIGLRTPIEKAEQIKIQHGCALAALVRPEECVSVPGVGGRPDRQISRRVLASMIEPRMEEIFAIANKEVKKNHFAELLGGGVVLTGGTSLMPGLVELAEQVFEMPVRLGVPQGLGGLAANVADPRFATGVGLDIGTTKISCIVADMNGTQLPHLRLAGAADRPADGEAGAGTGSGAMFELEIETTSAAKLKVIGCGGAGGNAVNRMIGAGLHGVEFISANTDVQALNQSLAPHRIQIGAAATRGLGSGGDPARGRVAAEEDAQAIGDALTDSDMVFIAAGMGGGTGTGSAPVVARIAKQTGALTVAVVTKPFQFEGRKRMRQAEEGLGELRAEVDTLIVIPNERLLGVVERGTVLTDAFSVCDEVLLKATKGISDLVTVPGIVNLDFADVKAVMSNRGNALMGTGRGTGPSRAAEAAQAAVSSPLLEDVSIAGAEGVLVNITGGRDLTLHEVNEAANIVVGAAGDDANVIFGAVIDPNMDGEIMITVIATGFGQTEPRLKLVERAAHPAADGADLRHPQPWRRSEEERGGRWNRGSGRGESLDVPTFLRKQMD</sequence>
<evidence type="ECO:0000313" key="15">
    <source>
        <dbReference type="EMBL" id="TMQ54571.1"/>
    </source>
</evidence>
<dbReference type="GO" id="GO:0051258">
    <property type="term" value="P:protein polymerization"/>
    <property type="evidence" value="ECO:0007669"/>
    <property type="project" value="UniProtKB-UniRule"/>
</dbReference>
<dbReference type="Gene3D" id="3.30.1330.20">
    <property type="entry name" value="Tubulin/FtsZ, C-terminal domain"/>
    <property type="match status" value="1"/>
</dbReference>
<dbReference type="Gene3D" id="3.40.50.1440">
    <property type="entry name" value="Tubulin/FtsZ, GTPase domain"/>
    <property type="match status" value="1"/>
</dbReference>
<organism evidence="15 16">
    <name type="scientific">Eiseniibacteriota bacterium</name>
    <dbReference type="NCBI Taxonomy" id="2212470"/>
    <lineage>
        <taxon>Bacteria</taxon>
        <taxon>Candidatus Eiseniibacteriota</taxon>
    </lineage>
</organism>
<feature type="domain" description="SHS2" evidence="12">
    <location>
        <begin position="12"/>
        <end position="200"/>
    </location>
</feature>
<dbReference type="InterPro" id="IPR003008">
    <property type="entry name" value="Tubulin_FtsZ_GTPase"/>
</dbReference>
<dbReference type="GO" id="GO:0005737">
    <property type="term" value="C:cytoplasm"/>
    <property type="evidence" value="ECO:0007669"/>
    <property type="project" value="UniProtKB-SubCell"/>
</dbReference>
<dbReference type="InterPro" id="IPR043129">
    <property type="entry name" value="ATPase_NBD"/>
</dbReference>
<dbReference type="Pfam" id="PF00091">
    <property type="entry name" value="Tubulin"/>
    <property type="match status" value="1"/>
</dbReference>
<dbReference type="FunFam" id="3.30.1490.110:FF:000001">
    <property type="entry name" value="Cell division protein FtsA"/>
    <property type="match status" value="1"/>
</dbReference>
<dbReference type="FunFam" id="3.40.50.1440:FF:000001">
    <property type="entry name" value="Cell division protein FtsZ"/>
    <property type="match status" value="1"/>
</dbReference>
<dbReference type="AlphaFoldDB" id="A0A538ST99"/>
<dbReference type="InterPro" id="IPR008280">
    <property type="entry name" value="Tub_FtsZ_C"/>
</dbReference>
<dbReference type="PRINTS" id="PR00423">
    <property type="entry name" value="CELLDVISFTSZ"/>
</dbReference>
<keyword evidence="3 8" id="KW-0132">Cell division</keyword>
<gene>
    <name evidence="9 15" type="primary">ftsA</name>
    <name evidence="8" type="synonym">ftsZ</name>
    <name evidence="15" type="ORF">E6K72_07630</name>
</gene>
<evidence type="ECO:0000256" key="6">
    <source>
        <dbReference type="ARBA" id="ARBA00023136"/>
    </source>
</evidence>
<reference evidence="15 16" key="1">
    <citation type="journal article" date="2019" name="Nat. Microbiol.">
        <title>Mediterranean grassland soil C-N compound turnover is dependent on rainfall and depth, and is mediated by genomically divergent microorganisms.</title>
        <authorList>
            <person name="Diamond S."/>
            <person name="Andeer P.F."/>
            <person name="Li Z."/>
            <person name="Crits-Christoph A."/>
            <person name="Burstein D."/>
            <person name="Anantharaman K."/>
            <person name="Lane K.R."/>
            <person name="Thomas B.C."/>
            <person name="Pan C."/>
            <person name="Northen T.R."/>
            <person name="Banfield J.F."/>
        </authorList>
    </citation>
    <scope>NUCLEOTIDE SEQUENCE [LARGE SCALE GENOMIC DNA]</scope>
    <source>
        <strain evidence="15">WS_2</strain>
    </source>
</reference>
<dbReference type="SUPFAM" id="SSF53067">
    <property type="entry name" value="Actin-like ATPase domain"/>
    <property type="match status" value="2"/>
</dbReference>
<evidence type="ECO:0000259" key="13">
    <source>
        <dbReference type="SMART" id="SM00864"/>
    </source>
</evidence>
<keyword evidence="4 8" id="KW-0547">Nucleotide-binding</keyword>
<comment type="function">
    <text evidence="8 10">Essential cell division protein that forms a contractile ring structure (Z ring) at the future cell division site. The regulation of the ring assembly controls the timing and the location of cell division. One of the functions of the FtsZ ring is to recruit other cell division proteins to the septum to produce a new cell wall between the dividing cells. Binds GTP and shows GTPase activity.</text>
</comment>
<dbReference type="InterPro" id="IPR037103">
    <property type="entry name" value="Tubulin/FtsZ-like_C"/>
</dbReference>
<dbReference type="InterPro" id="IPR045061">
    <property type="entry name" value="FtsZ/CetZ"/>
</dbReference>
<feature type="region of interest" description="Disordered" evidence="11">
    <location>
        <begin position="754"/>
        <end position="800"/>
    </location>
</feature>
<feature type="binding site" evidence="8">
    <location>
        <begin position="444"/>
        <end position="448"/>
    </location>
    <ligand>
        <name>GTP</name>
        <dbReference type="ChEBI" id="CHEBI:37565"/>
    </ligand>
</feature>
<dbReference type="InterPro" id="IPR020805">
    <property type="entry name" value="Cell_div_FtsZ_CS"/>
</dbReference>
<dbReference type="SUPFAM" id="SSF52490">
    <property type="entry name" value="Tubulin nucleotide-binding domain-like"/>
    <property type="match status" value="1"/>
</dbReference>
<keyword evidence="6 9" id="KW-0472">Membrane</keyword>
<comment type="subunit">
    <text evidence="9">Self-interacts. Interacts with FtsZ.</text>
</comment>
<evidence type="ECO:0000256" key="1">
    <source>
        <dbReference type="ARBA" id="ARBA00009690"/>
    </source>
</evidence>
<comment type="similarity">
    <text evidence="9">Belongs to the FtsA/MreB family.</text>
</comment>
<dbReference type="GO" id="GO:0000917">
    <property type="term" value="P:division septum assembly"/>
    <property type="evidence" value="ECO:0007669"/>
    <property type="project" value="UniProtKB-KW"/>
</dbReference>
<evidence type="ECO:0000256" key="8">
    <source>
        <dbReference type="HAMAP-Rule" id="MF_00909"/>
    </source>
</evidence>
<dbReference type="SUPFAM" id="SSF55307">
    <property type="entry name" value="Tubulin C-terminal domain-like"/>
    <property type="match status" value="1"/>
</dbReference>
<dbReference type="PANTHER" id="PTHR30314">
    <property type="entry name" value="CELL DIVISION PROTEIN FTSZ-RELATED"/>
    <property type="match status" value="1"/>
</dbReference>
<evidence type="ECO:0000256" key="11">
    <source>
        <dbReference type="SAM" id="MobiDB-lite"/>
    </source>
</evidence>
<dbReference type="PROSITE" id="PS01135">
    <property type="entry name" value="FTSZ_2"/>
    <property type="match status" value="1"/>
</dbReference>
<dbReference type="InterPro" id="IPR020823">
    <property type="entry name" value="Cell_div_FtsA"/>
</dbReference>
<keyword evidence="8 10" id="KW-0717">Septation</keyword>
<dbReference type="EMBL" id="VBOS01000261">
    <property type="protein sequence ID" value="TMQ54571.1"/>
    <property type="molecule type" value="Genomic_DNA"/>
</dbReference>
<dbReference type="Proteomes" id="UP000317716">
    <property type="component" value="Unassembled WGS sequence"/>
</dbReference>
<dbReference type="GO" id="GO:0005525">
    <property type="term" value="F:GTP binding"/>
    <property type="evidence" value="ECO:0007669"/>
    <property type="project" value="UniProtKB-UniRule"/>
</dbReference>
<feature type="binding site" evidence="8">
    <location>
        <position position="566"/>
    </location>
    <ligand>
        <name>GTP</name>
        <dbReference type="ChEBI" id="CHEBI:37565"/>
    </ligand>
</feature>
<dbReference type="Pfam" id="PF14450">
    <property type="entry name" value="FtsA"/>
    <property type="match status" value="1"/>
</dbReference>
<dbReference type="Pfam" id="PF02491">
    <property type="entry name" value="SHS2_FTSA"/>
    <property type="match status" value="1"/>
</dbReference>
<dbReference type="NCBIfam" id="TIGR00065">
    <property type="entry name" value="ftsZ"/>
    <property type="match status" value="1"/>
</dbReference>
<dbReference type="PANTHER" id="PTHR30314:SF3">
    <property type="entry name" value="MITOCHONDRIAL DIVISION PROTEIN FSZA"/>
    <property type="match status" value="1"/>
</dbReference>
<feature type="domain" description="Tubulin/FtsZ GTPase" evidence="13">
    <location>
        <begin position="436"/>
        <end position="628"/>
    </location>
</feature>
<evidence type="ECO:0000256" key="4">
    <source>
        <dbReference type="ARBA" id="ARBA00022741"/>
    </source>
</evidence>
<feature type="compositionally biased region" description="Basic and acidic residues" evidence="11">
    <location>
        <begin position="760"/>
        <end position="777"/>
    </location>
</feature>
<dbReference type="GO" id="GO:0009898">
    <property type="term" value="C:cytoplasmic side of plasma membrane"/>
    <property type="evidence" value="ECO:0007669"/>
    <property type="project" value="UniProtKB-UniRule"/>
</dbReference>
<dbReference type="InterPro" id="IPR000158">
    <property type="entry name" value="Cell_div_FtsZ"/>
</dbReference>
<feature type="binding site" evidence="8">
    <location>
        <position position="610"/>
    </location>
    <ligand>
        <name>GTP</name>
        <dbReference type="ChEBI" id="CHEBI:37565"/>
    </ligand>
</feature>
<dbReference type="SMART" id="SM00842">
    <property type="entry name" value="FtsA"/>
    <property type="match status" value="1"/>
</dbReference>
<dbReference type="Gene3D" id="3.30.420.40">
    <property type="match status" value="2"/>
</dbReference>
<comment type="function">
    <text evidence="9">Cell division protein that is involved in the assembly of the Z ring. May serve as a membrane anchor for the Z ring.</text>
</comment>
<dbReference type="CDD" id="cd24048">
    <property type="entry name" value="ASKHA_NBD_FtsA"/>
    <property type="match status" value="1"/>
</dbReference>
<dbReference type="GO" id="GO:0043093">
    <property type="term" value="P:FtsZ-dependent cytokinesis"/>
    <property type="evidence" value="ECO:0007669"/>
    <property type="project" value="UniProtKB-UniRule"/>
</dbReference>
<evidence type="ECO:0000259" key="12">
    <source>
        <dbReference type="SMART" id="SM00842"/>
    </source>
</evidence>